<comment type="caution">
    <text evidence="2">The sequence shown here is derived from an EMBL/GenBank/DDBJ whole genome shotgun (WGS) entry which is preliminary data.</text>
</comment>
<dbReference type="Gene3D" id="1.10.510.10">
    <property type="entry name" value="Transferase(Phosphotransferase) domain 1"/>
    <property type="match status" value="2"/>
</dbReference>
<keyword evidence="3" id="KW-1185">Reference proteome</keyword>
<dbReference type="Proteomes" id="UP000011668">
    <property type="component" value="Unassembled WGS sequence"/>
</dbReference>
<dbReference type="Pfam" id="PF07714">
    <property type="entry name" value="PK_Tyr_Ser-Thr"/>
    <property type="match status" value="1"/>
</dbReference>
<protein>
    <submittedName>
        <fullName evidence="2">Pkinase domain-containing protein</fullName>
    </submittedName>
</protein>
<sequence>MDAMLIAPEVIGDTDGAHMQVLPSQHIRDIESTLDLRSIGVKWLAESFLSNSRDPDILDIHPFKFGHEGGWYEDRRRLGLHITPEFTDAIELNNPLAWRFIDSTDELALQSVEPKFASIILSINSKNEVMFTLSHQTLAKYGLETLPAAGYDPIPPEASYVLPVLRALCRWMWYLTSIPDIRPFENLVSLEFYKLNFTGEYTDEGVPVLVPEDEDLNSDGIVDIVTSTEDYYGIKIVNRSTLDLYAVPILSSKQHNPTLARNTSLTIGYGCGGQFPLMFELNEAQKNDINLFKLFVSTCPTEPESLTQGSPFEGRAAVADNKVKEIFEKRVLWDAFTIAITQRRYPRAQPATTQRFEDIPDTLPAQDDQSELKEIVLLLRQHGCVDITERLNLDQCSKHPLAHGGSADVYHGILHSGTRVAIKRSRAHIPDSNDGRACLKAIAKEGYMWSKYRHPNIVETYGIVHFRGAIALVAPWMDNGTVMEYVKKRPDTNRLKLVNVLVSYDGVAKLHDFGTTSMKHYTLEFTGGTGTRKYTLRWAPEVLLDEDVGTPADVYALGMEVITGSPPFHYINNDPAVSVAVCMGEKPRRPEAHIPQEGPYGDKLWNLLQRCWETKLQDRPSAQEAFDIFSQISQAHRLGLRTSVAVMYCKALLRSGHRSPNPYWTSIT</sequence>
<dbReference type="EMBL" id="AFRT01001945">
    <property type="protein sequence ID" value="ELU39043.1"/>
    <property type="molecule type" value="Genomic_DNA"/>
</dbReference>
<gene>
    <name evidence="2" type="ORF">AG1IA_06928</name>
</gene>
<dbReference type="PANTHER" id="PTHR44329:SF214">
    <property type="entry name" value="PROTEIN KINASE DOMAIN-CONTAINING PROTEIN"/>
    <property type="match status" value="1"/>
</dbReference>
<evidence type="ECO:0000313" key="2">
    <source>
        <dbReference type="EMBL" id="ELU39043.1"/>
    </source>
</evidence>
<evidence type="ECO:0000259" key="1">
    <source>
        <dbReference type="PROSITE" id="PS50011"/>
    </source>
</evidence>
<dbReference type="SUPFAM" id="SSF56112">
    <property type="entry name" value="Protein kinase-like (PK-like)"/>
    <property type="match status" value="1"/>
</dbReference>
<name>L8WQJ6_THACA</name>
<keyword evidence="2" id="KW-0808">Transferase</keyword>
<dbReference type="OrthoDB" id="4062651at2759"/>
<organism evidence="2 3">
    <name type="scientific">Thanatephorus cucumeris (strain AG1-IA)</name>
    <name type="common">Rice sheath blight fungus</name>
    <name type="synonym">Rhizoctonia solani</name>
    <dbReference type="NCBI Taxonomy" id="983506"/>
    <lineage>
        <taxon>Eukaryota</taxon>
        <taxon>Fungi</taxon>
        <taxon>Dikarya</taxon>
        <taxon>Basidiomycota</taxon>
        <taxon>Agaricomycotina</taxon>
        <taxon>Agaricomycetes</taxon>
        <taxon>Cantharellales</taxon>
        <taxon>Ceratobasidiaceae</taxon>
        <taxon>Rhizoctonia</taxon>
        <taxon>Rhizoctonia solani AG-1</taxon>
    </lineage>
</organism>
<dbReference type="InterPro" id="IPR011009">
    <property type="entry name" value="Kinase-like_dom_sf"/>
</dbReference>
<dbReference type="InterPro" id="IPR051681">
    <property type="entry name" value="Ser/Thr_Kinases-Pseudokinases"/>
</dbReference>
<dbReference type="InterPro" id="IPR000719">
    <property type="entry name" value="Prot_kinase_dom"/>
</dbReference>
<dbReference type="GO" id="GO:0004674">
    <property type="term" value="F:protein serine/threonine kinase activity"/>
    <property type="evidence" value="ECO:0007669"/>
    <property type="project" value="TreeGrafter"/>
</dbReference>
<reference evidence="2 3" key="1">
    <citation type="journal article" date="2013" name="Nat. Commun.">
        <title>The evolution and pathogenic mechanisms of the rice sheath blight pathogen.</title>
        <authorList>
            <person name="Zheng A."/>
            <person name="Lin R."/>
            <person name="Xu L."/>
            <person name="Qin P."/>
            <person name="Tang C."/>
            <person name="Ai P."/>
            <person name="Zhang D."/>
            <person name="Liu Y."/>
            <person name="Sun Z."/>
            <person name="Feng H."/>
            <person name="Wang Y."/>
            <person name="Chen Y."/>
            <person name="Liang X."/>
            <person name="Fu R."/>
            <person name="Li Q."/>
            <person name="Zhang J."/>
            <person name="Yu X."/>
            <person name="Xie Z."/>
            <person name="Ding L."/>
            <person name="Guan P."/>
            <person name="Tang J."/>
            <person name="Liang Y."/>
            <person name="Wang S."/>
            <person name="Deng Q."/>
            <person name="Li S."/>
            <person name="Zhu J."/>
            <person name="Wang L."/>
            <person name="Liu H."/>
            <person name="Li P."/>
        </authorList>
    </citation>
    <scope>NUCLEOTIDE SEQUENCE [LARGE SCALE GENOMIC DNA]</scope>
    <source>
        <strain evidence="3">AG-1 IA</strain>
    </source>
</reference>
<dbReference type="GO" id="GO:0005524">
    <property type="term" value="F:ATP binding"/>
    <property type="evidence" value="ECO:0007669"/>
    <property type="project" value="InterPro"/>
</dbReference>
<dbReference type="PROSITE" id="PS50011">
    <property type="entry name" value="PROTEIN_KINASE_DOM"/>
    <property type="match status" value="1"/>
</dbReference>
<dbReference type="HOGENOM" id="CLU_411134_0_0_1"/>
<accession>L8WQJ6</accession>
<evidence type="ECO:0000313" key="3">
    <source>
        <dbReference type="Proteomes" id="UP000011668"/>
    </source>
</evidence>
<dbReference type="PANTHER" id="PTHR44329">
    <property type="entry name" value="SERINE/THREONINE-PROTEIN KINASE TNNI3K-RELATED"/>
    <property type="match status" value="1"/>
</dbReference>
<dbReference type="InterPro" id="IPR001245">
    <property type="entry name" value="Ser-Thr/Tyr_kinase_cat_dom"/>
</dbReference>
<dbReference type="Pfam" id="PF00069">
    <property type="entry name" value="Pkinase"/>
    <property type="match status" value="1"/>
</dbReference>
<feature type="domain" description="Protein kinase" evidence="1">
    <location>
        <begin position="395"/>
        <end position="639"/>
    </location>
</feature>
<proteinExistence type="predicted"/>
<dbReference type="AlphaFoldDB" id="L8WQJ6"/>
<keyword evidence="2" id="KW-0418">Kinase</keyword>